<reference evidence="2" key="1">
    <citation type="submission" date="2015-12" db="EMBL/GenBank/DDBJ databases">
        <authorList>
            <person name="Sencilo A."/>
            <person name="Bamford D.H."/>
            <person name="Roine E."/>
        </authorList>
    </citation>
    <scope>NUCLEOTIDE SEQUENCE [LARGE SCALE GENOMIC DNA]</scope>
</reference>
<sequence>MLSNTLLSDVDQADLILQNTRGIANTTVSSLSGGRTSSYMAIHYPTDVNLFAVVLTDDHLSVPRDKGLEREMIRRIPHFKASRELDETLKVVLALEQKLGKEIKFLASDRTFDDVIRAKNALPNRRTRFCTIEMKLKPIFEWCYLNLLNPTLGDTSLTINNVVEMNIGFRWDEAQRVFRNLGASYSSETKSLDWSTSGGCEPLDFSHKCDIAGTFKGKHRWIKSADWRFKQFPLYTDRVTQSDVRAFWDKHQSFIFPEVSNCDYCFFHRTEEMEKQFKANPIRYFWWNDKEREMRRTFGDKRLKDRFASDTPQTDSYDFNEACSCTD</sequence>
<evidence type="ECO:0000313" key="2">
    <source>
        <dbReference type="Proteomes" id="UP000225722"/>
    </source>
</evidence>
<protein>
    <submittedName>
        <fullName evidence="1">Uncharacterized protein</fullName>
    </submittedName>
</protein>
<dbReference type="EMBL" id="KU230356">
    <property type="protein sequence ID" value="ALY07586.1"/>
    <property type="molecule type" value="Genomic_DNA"/>
</dbReference>
<dbReference type="InterPro" id="IPR014729">
    <property type="entry name" value="Rossmann-like_a/b/a_fold"/>
</dbReference>
<name>A0A1L2BX30_9CAUD</name>
<dbReference type="Proteomes" id="UP000225722">
    <property type="component" value="Segment"/>
</dbReference>
<evidence type="ECO:0000313" key="1">
    <source>
        <dbReference type="EMBL" id="ALY07586.1"/>
    </source>
</evidence>
<gene>
    <name evidence="1" type="ORF">2AV2_134</name>
</gene>
<dbReference type="Gene3D" id="3.40.50.620">
    <property type="entry name" value="HUPs"/>
    <property type="match status" value="1"/>
</dbReference>
<accession>A0A1L2BX30</accession>
<organism evidence="1 2">
    <name type="scientific">Nodularia phage vB_NpeS-2AV2</name>
    <dbReference type="NCBI Taxonomy" id="1777122"/>
    <lineage>
        <taxon>Viruses</taxon>
        <taxon>Duplodnaviria</taxon>
        <taxon>Heunggongvirae</taxon>
        <taxon>Uroviricota</taxon>
        <taxon>Caudoviricetes</taxon>
        <taxon>Ravarandavirus</taxon>
        <taxon>Ravarandavirus rv2AV2</taxon>
    </lineage>
</organism>
<keyword evidence="2" id="KW-1185">Reference proteome</keyword>
<proteinExistence type="predicted"/>